<sequence>MVVAIDHDGYDATSVSVRTLRDPTALRITLNQQSIFDADVRYPDPRVVDLGGGNAYQPAPCLCGAVTAIEKPRGVRRILRRLRRR</sequence>
<accession>A0A1S1PQH7</accession>
<dbReference type="Proteomes" id="UP000179769">
    <property type="component" value="Unassembled WGS sequence"/>
</dbReference>
<dbReference type="AlphaFoldDB" id="A0A1S1PQH7"/>
<keyword evidence="2" id="KW-1185">Reference proteome</keyword>
<reference evidence="2" key="1">
    <citation type="submission" date="2016-07" db="EMBL/GenBank/DDBJ databases">
        <title>Frankia sp. NRRL B-16219 Genome sequencing.</title>
        <authorList>
            <person name="Ghodhbane-Gtari F."/>
            <person name="Swanson E."/>
            <person name="Gueddou A."/>
            <person name="Louati M."/>
            <person name="Nouioui I."/>
            <person name="Hezbri K."/>
            <person name="Abebe-Akele F."/>
            <person name="Simpson S."/>
            <person name="Morris K."/>
            <person name="Thomas K."/>
            <person name="Gtari M."/>
            <person name="Tisa L.S."/>
        </authorList>
    </citation>
    <scope>NUCLEOTIDE SEQUENCE [LARGE SCALE GENOMIC DNA]</scope>
    <source>
        <strain evidence="2">NRRL B-16219</strain>
    </source>
</reference>
<dbReference type="EMBL" id="MAXA01000237">
    <property type="protein sequence ID" value="OHV23960.1"/>
    <property type="molecule type" value="Genomic_DNA"/>
</dbReference>
<gene>
    <name evidence="1" type="ORF">BBK14_23555</name>
</gene>
<name>A0A1S1PQH7_9ACTN</name>
<evidence type="ECO:0000313" key="1">
    <source>
        <dbReference type="EMBL" id="OHV23960.1"/>
    </source>
</evidence>
<proteinExistence type="predicted"/>
<evidence type="ECO:0000313" key="2">
    <source>
        <dbReference type="Proteomes" id="UP000179769"/>
    </source>
</evidence>
<comment type="caution">
    <text evidence="1">The sequence shown here is derived from an EMBL/GenBank/DDBJ whole genome shotgun (WGS) entry which is preliminary data.</text>
</comment>
<organism evidence="1 2">
    <name type="scientific">Parafrankia soli</name>
    <dbReference type="NCBI Taxonomy" id="2599596"/>
    <lineage>
        <taxon>Bacteria</taxon>
        <taxon>Bacillati</taxon>
        <taxon>Actinomycetota</taxon>
        <taxon>Actinomycetes</taxon>
        <taxon>Frankiales</taxon>
        <taxon>Frankiaceae</taxon>
        <taxon>Parafrankia</taxon>
    </lineage>
</organism>
<protein>
    <submittedName>
        <fullName evidence="1">Uncharacterized protein</fullName>
    </submittedName>
</protein>